<dbReference type="InterPro" id="IPR050499">
    <property type="entry name" value="PEP-utilizing_PTS_enzyme"/>
</dbReference>
<dbReference type="GO" id="GO:0046872">
    <property type="term" value="F:metal ion binding"/>
    <property type="evidence" value="ECO:0007669"/>
    <property type="project" value="UniProtKB-KW"/>
</dbReference>
<feature type="domain" description="PEP-utilising enzyme C-terminal" evidence="22">
    <location>
        <begin position="254"/>
        <end position="542"/>
    </location>
</feature>
<comment type="function">
    <text evidence="3 17">General (non sugar-specific) component of the phosphoenolpyruvate-dependent sugar phosphotransferase system (sugar PTS). This major carbohydrate active-transport system catalyzes the phosphorylation of incoming sugar substrates concomitantly with their translocation across the cell membrane. Enzyme I transfers the phosphoryl group from phosphoenolpyruvate (PEP) to the phosphoryl carrier protein (HPr).</text>
</comment>
<dbReference type="Pfam" id="PF02896">
    <property type="entry name" value="PEP-utilizers_C"/>
    <property type="match status" value="1"/>
</dbReference>
<dbReference type="Gene3D" id="3.50.30.10">
    <property type="entry name" value="Phosphohistidine domain"/>
    <property type="match status" value="1"/>
</dbReference>
<organism evidence="24">
    <name type="scientific">uncultured spirochete</name>
    <dbReference type="NCBI Taxonomy" id="156406"/>
    <lineage>
        <taxon>Bacteria</taxon>
        <taxon>Pseudomonadati</taxon>
        <taxon>Spirochaetota</taxon>
        <taxon>Spirochaetia</taxon>
        <taxon>Spirochaetales</taxon>
        <taxon>environmental samples</taxon>
    </lineage>
</organism>
<evidence type="ECO:0000313" key="24">
    <source>
        <dbReference type="EMBL" id="SLM15022.1"/>
    </source>
</evidence>
<evidence type="ECO:0000256" key="3">
    <source>
        <dbReference type="ARBA" id="ARBA00002728"/>
    </source>
</evidence>
<dbReference type="SUPFAM" id="SSF47831">
    <property type="entry name" value="Enzyme I of the PEP:sugar phosphotransferase system HPr-binding (sub)domain"/>
    <property type="match status" value="1"/>
</dbReference>
<evidence type="ECO:0000256" key="15">
    <source>
        <dbReference type="ARBA" id="ARBA00022842"/>
    </source>
</evidence>
<feature type="binding site" evidence="19">
    <location>
        <position position="299"/>
    </location>
    <ligand>
        <name>phosphoenolpyruvate</name>
        <dbReference type="ChEBI" id="CHEBI:58702"/>
    </ligand>
</feature>
<evidence type="ECO:0000259" key="23">
    <source>
        <dbReference type="Pfam" id="PF05524"/>
    </source>
</evidence>
<evidence type="ECO:0000256" key="1">
    <source>
        <dbReference type="ARBA" id="ARBA00000683"/>
    </source>
</evidence>
<dbReference type="Gene3D" id="3.20.20.60">
    <property type="entry name" value="Phosphoenolpyruvate-binding domains"/>
    <property type="match status" value="1"/>
</dbReference>
<dbReference type="GO" id="GO:0016301">
    <property type="term" value="F:kinase activity"/>
    <property type="evidence" value="ECO:0007669"/>
    <property type="project" value="UniProtKB-KW"/>
</dbReference>
<dbReference type="PROSITE" id="PS00742">
    <property type="entry name" value="PEP_ENZYMES_2"/>
    <property type="match status" value="1"/>
</dbReference>
<dbReference type="InterPro" id="IPR006318">
    <property type="entry name" value="PTS_EI-like"/>
</dbReference>
<dbReference type="NCBIfam" id="TIGR01417">
    <property type="entry name" value="PTS_I_fam"/>
    <property type="match status" value="1"/>
</dbReference>
<dbReference type="SUPFAM" id="SSF52009">
    <property type="entry name" value="Phosphohistidine domain"/>
    <property type="match status" value="1"/>
</dbReference>
<name>A0A3P3XKV1_9SPIR</name>
<protein>
    <recommendedName>
        <fullName evidence="7 17">Phosphoenolpyruvate-protein phosphotransferase</fullName>
        <ecNumber evidence="6 17">2.7.3.9</ecNumber>
    </recommendedName>
    <alternativeName>
        <fullName evidence="16 17">Phosphotransferase system, enzyme I</fullName>
    </alternativeName>
</protein>
<keyword evidence="15 17" id="KW-0460">Magnesium</keyword>
<proteinExistence type="inferred from homology"/>
<evidence type="ECO:0000256" key="4">
    <source>
        <dbReference type="ARBA" id="ARBA00004496"/>
    </source>
</evidence>
<evidence type="ECO:0000256" key="20">
    <source>
        <dbReference type="PIRSR" id="PIRSR000732-3"/>
    </source>
</evidence>
<feature type="binding site" evidence="19">
    <location>
        <position position="334"/>
    </location>
    <ligand>
        <name>phosphoenolpyruvate</name>
        <dbReference type="ChEBI" id="CHEBI:58702"/>
    </ligand>
</feature>
<evidence type="ECO:0000256" key="19">
    <source>
        <dbReference type="PIRSR" id="PIRSR000732-2"/>
    </source>
</evidence>
<evidence type="ECO:0000256" key="9">
    <source>
        <dbReference type="ARBA" id="ARBA00022490"/>
    </source>
</evidence>
<evidence type="ECO:0000256" key="7">
    <source>
        <dbReference type="ARBA" id="ARBA00016544"/>
    </source>
</evidence>
<evidence type="ECO:0000256" key="13">
    <source>
        <dbReference type="ARBA" id="ARBA00022723"/>
    </source>
</evidence>
<evidence type="ECO:0000256" key="6">
    <source>
        <dbReference type="ARBA" id="ARBA00012232"/>
    </source>
</evidence>
<dbReference type="InterPro" id="IPR000121">
    <property type="entry name" value="PEP_util_C"/>
</dbReference>
<keyword evidence="24" id="KW-0670">Pyruvate</keyword>
<dbReference type="InterPro" id="IPR036637">
    <property type="entry name" value="Phosphohistidine_dom_sf"/>
</dbReference>
<evidence type="ECO:0000259" key="22">
    <source>
        <dbReference type="Pfam" id="PF02896"/>
    </source>
</evidence>
<dbReference type="InterPro" id="IPR024692">
    <property type="entry name" value="PTS_EI"/>
</dbReference>
<gene>
    <name evidence="24" type="primary">ptsI</name>
    <name evidence="24" type="ORF">SPIROBIBN47_380035</name>
</gene>
<evidence type="ECO:0000256" key="16">
    <source>
        <dbReference type="ARBA" id="ARBA00033235"/>
    </source>
</evidence>
<keyword evidence="11 17" id="KW-0808">Transferase</keyword>
<feature type="binding site" evidence="19">
    <location>
        <position position="467"/>
    </location>
    <ligand>
        <name>phosphoenolpyruvate</name>
        <dbReference type="ChEBI" id="CHEBI:58702"/>
    </ligand>
</feature>
<comment type="similarity">
    <text evidence="5 17">Belongs to the PEP-utilizing enzyme family.</text>
</comment>
<comment type="catalytic activity">
    <reaction evidence="1 17">
        <text>L-histidyl-[protein] + phosphoenolpyruvate = N(pros)-phospho-L-histidyl-[protein] + pyruvate</text>
        <dbReference type="Rhea" id="RHEA:23880"/>
        <dbReference type="Rhea" id="RHEA-COMP:9745"/>
        <dbReference type="Rhea" id="RHEA-COMP:9746"/>
        <dbReference type="ChEBI" id="CHEBI:15361"/>
        <dbReference type="ChEBI" id="CHEBI:29979"/>
        <dbReference type="ChEBI" id="CHEBI:58702"/>
        <dbReference type="ChEBI" id="CHEBI:64837"/>
        <dbReference type="EC" id="2.7.3.9"/>
    </reaction>
</comment>
<evidence type="ECO:0000256" key="17">
    <source>
        <dbReference type="PIRNR" id="PIRNR000732"/>
    </source>
</evidence>
<evidence type="ECO:0000256" key="12">
    <source>
        <dbReference type="ARBA" id="ARBA00022683"/>
    </source>
</evidence>
<dbReference type="EC" id="2.7.3.9" evidence="6 17"/>
<feature type="binding site" evidence="20">
    <location>
        <position position="433"/>
    </location>
    <ligand>
        <name>Mg(2+)</name>
        <dbReference type="ChEBI" id="CHEBI:18420"/>
    </ligand>
</feature>
<feature type="domain" description="PEP-utilising enzyme mobile" evidence="21">
    <location>
        <begin position="155"/>
        <end position="228"/>
    </location>
</feature>
<dbReference type="PIRSF" id="PIRSF000732">
    <property type="entry name" value="PTS_enzyme_I"/>
    <property type="match status" value="1"/>
</dbReference>
<feature type="domain" description="Phosphotransferase system enzyme I N-terminal" evidence="23">
    <location>
        <begin position="5"/>
        <end position="128"/>
    </location>
</feature>
<dbReference type="InterPro" id="IPR008731">
    <property type="entry name" value="PTS_EIN"/>
</dbReference>
<evidence type="ECO:0000256" key="8">
    <source>
        <dbReference type="ARBA" id="ARBA00022448"/>
    </source>
</evidence>
<dbReference type="InterPro" id="IPR023151">
    <property type="entry name" value="PEP_util_CS"/>
</dbReference>
<evidence type="ECO:0000256" key="14">
    <source>
        <dbReference type="ARBA" id="ARBA00022777"/>
    </source>
</evidence>
<keyword evidence="14 17" id="KW-0418">Kinase</keyword>
<keyword evidence="12 17" id="KW-0598">Phosphotransferase system</keyword>
<evidence type="ECO:0000259" key="21">
    <source>
        <dbReference type="Pfam" id="PF00391"/>
    </source>
</evidence>
<dbReference type="PANTHER" id="PTHR46244:SF3">
    <property type="entry name" value="PHOSPHOENOLPYRUVATE-PROTEIN PHOSPHOTRANSFERASE"/>
    <property type="match status" value="1"/>
</dbReference>
<keyword evidence="9 17" id="KW-0963">Cytoplasm</keyword>
<keyword evidence="13 17" id="KW-0479">Metal-binding</keyword>
<evidence type="ECO:0000256" key="2">
    <source>
        <dbReference type="ARBA" id="ARBA00001946"/>
    </source>
</evidence>
<dbReference type="Gene3D" id="1.10.274.10">
    <property type="entry name" value="PtsI, HPr-binding domain"/>
    <property type="match status" value="1"/>
</dbReference>
<dbReference type="InterPro" id="IPR008279">
    <property type="entry name" value="PEP-util_enz_mobile_dom"/>
</dbReference>
<reference evidence="24" key="1">
    <citation type="submission" date="2017-02" db="EMBL/GenBank/DDBJ databases">
        <authorList>
            <person name="Regsiter A."/>
            <person name="William W."/>
        </authorList>
    </citation>
    <scope>NUCLEOTIDE SEQUENCE</scope>
    <source>
        <strain evidence="24">Bib</strain>
    </source>
</reference>
<evidence type="ECO:0000256" key="11">
    <source>
        <dbReference type="ARBA" id="ARBA00022679"/>
    </source>
</evidence>
<dbReference type="InterPro" id="IPR036618">
    <property type="entry name" value="PtsI_HPr-bd_sf"/>
</dbReference>
<dbReference type="GO" id="GO:0005737">
    <property type="term" value="C:cytoplasm"/>
    <property type="evidence" value="ECO:0007669"/>
    <property type="project" value="UniProtKB-SubCell"/>
</dbReference>
<dbReference type="GO" id="GO:0008965">
    <property type="term" value="F:phosphoenolpyruvate-protein phosphotransferase activity"/>
    <property type="evidence" value="ECO:0007669"/>
    <property type="project" value="UniProtKB-EC"/>
</dbReference>
<dbReference type="GO" id="GO:0009401">
    <property type="term" value="P:phosphoenolpyruvate-dependent sugar phosphotransferase system"/>
    <property type="evidence" value="ECO:0007669"/>
    <property type="project" value="UniProtKB-KW"/>
</dbReference>
<evidence type="ECO:0000256" key="10">
    <source>
        <dbReference type="ARBA" id="ARBA00022597"/>
    </source>
</evidence>
<dbReference type="PRINTS" id="PR01736">
    <property type="entry name" value="PHPHTRNFRASE"/>
</dbReference>
<comment type="subcellular location">
    <subcellularLocation>
        <location evidence="4 17">Cytoplasm</location>
    </subcellularLocation>
</comment>
<keyword evidence="8 17" id="KW-0813">Transport</keyword>
<feature type="binding site" evidence="20">
    <location>
        <position position="457"/>
    </location>
    <ligand>
        <name>Mg(2+)</name>
        <dbReference type="ChEBI" id="CHEBI:18420"/>
    </ligand>
</feature>
<sequence>MRITKGIAASPGVSIAPAFLFIDDSADIPQYHITTADIPAELDRFHEASLLAKREIEALRDRAKLEAGEEQASIFDAHLMMLEDPEVLDQIERSLNENLFNVESAILSFETEMVDKLSSSPDPLIQERVSDVHDVIRRILGHLLKKERISLADLETEVILVAKDLLPSDMVGMSRSMIKGIVTESGGRTSHAAILARAFEIPAVLGVGPNFVEQVKPGQSIYVDGDKGVVAIDPDEIFIQREKAARVARIQREKENRELRSIPAQTKDGTRISLVANIEMPDEVANVIEYGAEGIGLFRSEFLFLGGHVPGEEEQYKAYSKVVQAMEGKPVTIRTLDIGGDKVLPELGAMGEKNPLLGWRAIRFCLEKTELFKTQLRAILRASIHGKIKIMFPMISTIDELIRAQGLLAEAKWECKAHGYEIDPNIETGIMIEVPSAAICADVLARSCDFFSIGTNDLSQYTLAVDRGNQKVAYLNEPYSLAVLRLIRMTIGYGEHAHIGVSLCGEMAADPASAVLLVGMGLRSLSMSASAIPAVKRAIMSVTIEQATALAHQALSMNNSAQVSALLASKLSL</sequence>
<keyword evidence="10 17" id="KW-0762">Sugar transport</keyword>
<feature type="binding site" evidence="19">
    <location>
        <begin position="456"/>
        <end position="457"/>
    </location>
    <ligand>
        <name>phosphoenolpyruvate</name>
        <dbReference type="ChEBI" id="CHEBI:58702"/>
    </ligand>
</feature>
<accession>A0A3P3XKV1</accession>
<dbReference type="InterPro" id="IPR018274">
    <property type="entry name" value="PEP_util_AS"/>
</dbReference>
<dbReference type="InterPro" id="IPR015813">
    <property type="entry name" value="Pyrv/PenolPyrv_kinase-like_dom"/>
</dbReference>
<feature type="active site" description="Tele-phosphohistidine intermediate" evidence="18">
    <location>
        <position position="191"/>
    </location>
</feature>
<dbReference type="InterPro" id="IPR040442">
    <property type="entry name" value="Pyrv_kinase-like_dom_sf"/>
</dbReference>
<evidence type="ECO:0000256" key="5">
    <source>
        <dbReference type="ARBA" id="ARBA00007837"/>
    </source>
</evidence>
<dbReference type="Pfam" id="PF05524">
    <property type="entry name" value="PEP-utilisers_N"/>
    <property type="match status" value="1"/>
</dbReference>
<dbReference type="PROSITE" id="PS00370">
    <property type="entry name" value="PEP_ENZYMES_PHOS_SITE"/>
    <property type="match status" value="1"/>
</dbReference>
<dbReference type="Pfam" id="PF00391">
    <property type="entry name" value="PEP-utilizers"/>
    <property type="match status" value="1"/>
</dbReference>
<dbReference type="AlphaFoldDB" id="A0A3P3XKV1"/>
<dbReference type="PANTHER" id="PTHR46244">
    <property type="entry name" value="PHOSPHOENOLPYRUVATE-PROTEIN PHOSPHOTRANSFERASE"/>
    <property type="match status" value="1"/>
</dbReference>
<comment type="cofactor">
    <cofactor evidence="2 17 20">
        <name>Mg(2+)</name>
        <dbReference type="ChEBI" id="CHEBI:18420"/>
    </cofactor>
</comment>
<feature type="active site" description="Proton donor" evidence="18">
    <location>
        <position position="504"/>
    </location>
</feature>
<dbReference type="EMBL" id="FWDM01000032">
    <property type="protein sequence ID" value="SLM15022.1"/>
    <property type="molecule type" value="Genomic_DNA"/>
</dbReference>
<dbReference type="SUPFAM" id="SSF51621">
    <property type="entry name" value="Phosphoenolpyruvate/pyruvate domain"/>
    <property type="match status" value="1"/>
</dbReference>
<evidence type="ECO:0000256" key="18">
    <source>
        <dbReference type="PIRSR" id="PIRSR000732-1"/>
    </source>
</evidence>